<dbReference type="PROSITE" id="PS51318">
    <property type="entry name" value="TAT"/>
    <property type="match status" value="1"/>
</dbReference>
<gene>
    <name evidence="2" type="ORF">M0638_07115</name>
</gene>
<evidence type="ECO:0000256" key="1">
    <source>
        <dbReference type="SAM" id="SignalP"/>
    </source>
</evidence>
<evidence type="ECO:0008006" key="4">
    <source>
        <dbReference type="Google" id="ProtNLM"/>
    </source>
</evidence>
<feature type="chain" id="PRO_5040969191" description="Twin-arginine translocation pathway signal" evidence="1">
    <location>
        <begin position="18"/>
        <end position="131"/>
    </location>
</feature>
<name>A0A9X1Y8E3_9PROT</name>
<keyword evidence="1" id="KW-0732">Signal</keyword>
<feature type="signal peptide" evidence="1">
    <location>
        <begin position="1"/>
        <end position="17"/>
    </location>
</feature>
<dbReference type="EMBL" id="JALPRX010000026">
    <property type="protein sequence ID" value="MCK8784145.1"/>
    <property type="molecule type" value="Genomic_DNA"/>
</dbReference>
<accession>A0A9X1Y8E3</accession>
<sequence>MSGTLSRRGLLRVPALAALPTAAPGAAAMDADRALLTLCASWQAAVDAADSFYARHVSAMPPDQQGEAEARHDAEMGRLDGTVWDIEDRIAVTPAHTFAGLVAKARVFRGTMPSSSAELLVADILRLGGVA</sequence>
<organism evidence="2 3">
    <name type="scientific">Roseomonas acroporae</name>
    <dbReference type="NCBI Taxonomy" id="2937791"/>
    <lineage>
        <taxon>Bacteria</taxon>
        <taxon>Pseudomonadati</taxon>
        <taxon>Pseudomonadota</taxon>
        <taxon>Alphaproteobacteria</taxon>
        <taxon>Acetobacterales</taxon>
        <taxon>Roseomonadaceae</taxon>
        <taxon>Roseomonas</taxon>
    </lineage>
</organism>
<dbReference type="AlphaFoldDB" id="A0A9X1Y8E3"/>
<dbReference type="InterPro" id="IPR006311">
    <property type="entry name" value="TAT_signal"/>
</dbReference>
<comment type="caution">
    <text evidence="2">The sequence shown here is derived from an EMBL/GenBank/DDBJ whole genome shotgun (WGS) entry which is preliminary data.</text>
</comment>
<evidence type="ECO:0000313" key="3">
    <source>
        <dbReference type="Proteomes" id="UP001139516"/>
    </source>
</evidence>
<evidence type="ECO:0000313" key="2">
    <source>
        <dbReference type="EMBL" id="MCK8784145.1"/>
    </source>
</evidence>
<reference evidence="2" key="1">
    <citation type="submission" date="2022-04" db="EMBL/GenBank/DDBJ databases">
        <title>Roseomonas acroporae sp. nov., isolated from coral Acropora digitifera.</title>
        <authorList>
            <person name="Sun H."/>
        </authorList>
    </citation>
    <scope>NUCLEOTIDE SEQUENCE</scope>
    <source>
        <strain evidence="2">NAR14</strain>
    </source>
</reference>
<proteinExistence type="predicted"/>
<dbReference type="RefSeq" id="WP_248666270.1">
    <property type="nucleotide sequence ID" value="NZ_JALPRX010000026.1"/>
</dbReference>
<dbReference type="Proteomes" id="UP001139516">
    <property type="component" value="Unassembled WGS sequence"/>
</dbReference>
<keyword evidence="3" id="KW-1185">Reference proteome</keyword>
<protein>
    <recommendedName>
        <fullName evidence="4">Twin-arginine translocation pathway signal</fullName>
    </recommendedName>
</protein>